<feature type="compositionally biased region" description="Low complexity" evidence="1">
    <location>
        <begin position="75"/>
        <end position="87"/>
    </location>
</feature>
<evidence type="ECO:0000313" key="2">
    <source>
        <dbReference type="EMBL" id="KAF6759810.1"/>
    </source>
</evidence>
<dbReference type="EMBL" id="JACGCI010000014">
    <property type="protein sequence ID" value="KAF6759810.1"/>
    <property type="molecule type" value="Genomic_DNA"/>
</dbReference>
<gene>
    <name evidence="2" type="ORF">DFP72DRAFT_1063546</name>
</gene>
<proteinExistence type="predicted"/>
<keyword evidence="3" id="KW-1185">Reference proteome</keyword>
<evidence type="ECO:0000256" key="1">
    <source>
        <dbReference type="SAM" id="MobiDB-lite"/>
    </source>
</evidence>
<dbReference type="OrthoDB" id="10290913at2759"/>
<accession>A0A8H6I6H3</accession>
<reference evidence="2 3" key="1">
    <citation type="submission" date="2020-07" db="EMBL/GenBank/DDBJ databases">
        <title>Comparative genomics of pyrophilous fungi reveals a link between fire events and developmental genes.</title>
        <authorList>
            <consortium name="DOE Joint Genome Institute"/>
            <person name="Steindorff A.S."/>
            <person name="Carver A."/>
            <person name="Calhoun S."/>
            <person name="Stillman K."/>
            <person name="Liu H."/>
            <person name="Lipzen A."/>
            <person name="Pangilinan J."/>
            <person name="Labutti K."/>
            <person name="Bruns T.D."/>
            <person name="Grigoriev I.V."/>
        </authorList>
    </citation>
    <scope>NUCLEOTIDE SEQUENCE [LARGE SCALE GENOMIC DNA]</scope>
    <source>
        <strain evidence="2 3">CBS 144469</strain>
    </source>
</reference>
<sequence>MEGSHVSVNLTLQELLQLSHDRTALEALMGNLNVEEPQRQEQKLSFPCAKCGTINHISSEVILKSSPAPHPTVPSTPVCTPTRTPRVPSHRAGYVHSVPSPPSAAGYSLAPAPSGHRVPPLRLSPLPPSARREESIETGTSSTPTTPHKHNGKSYYVIVTGVKVGVFNDWFEVVAVIKDKTQGKSYYKGQFWTHQDAQDAFLKAWRAGAVLPGVPIVGLDRAGWLALGLESIENNGENDG</sequence>
<evidence type="ECO:0000313" key="3">
    <source>
        <dbReference type="Proteomes" id="UP000521943"/>
    </source>
</evidence>
<organism evidence="2 3">
    <name type="scientific">Ephemerocybe angulata</name>
    <dbReference type="NCBI Taxonomy" id="980116"/>
    <lineage>
        <taxon>Eukaryota</taxon>
        <taxon>Fungi</taxon>
        <taxon>Dikarya</taxon>
        <taxon>Basidiomycota</taxon>
        <taxon>Agaricomycotina</taxon>
        <taxon>Agaricomycetes</taxon>
        <taxon>Agaricomycetidae</taxon>
        <taxon>Agaricales</taxon>
        <taxon>Agaricineae</taxon>
        <taxon>Psathyrellaceae</taxon>
        <taxon>Ephemerocybe</taxon>
    </lineage>
</organism>
<dbReference type="Proteomes" id="UP000521943">
    <property type="component" value="Unassembled WGS sequence"/>
</dbReference>
<feature type="compositionally biased region" description="Polar residues" evidence="1">
    <location>
        <begin position="137"/>
        <end position="146"/>
    </location>
</feature>
<name>A0A8H6I6H3_9AGAR</name>
<feature type="region of interest" description="Disordered" evidence="1">
    <location>
        <begin position="65"/>
        <end position="148"/>
    </location>
</feature>
<comment type="caution">
    <text evidence="2">The sequence shown here is derived from an EMBL/GenBank/DDBJ whole genome shotgun (WGS) entry which is preliminary data.</text>
</comment>
<dbReference type="AlphaFoldDB" id="A0A8H6I6H3"/>
<protein>
    <submittedName>
        <fullName evidence="2">Uncharacterized protein</fullName>
    </submittedName>
</protein>